<dbReference type="InterPro" id="IPR001173">
    <property type="entry name" value="Glyco_trans_2-like"/>
</dbReference>
<evidence type="ECO:0000259" key="5">
    <source>
        <dbReference type="Pfam" id="PF00535"/>
    </source>
</evidence>
<dbReference type="RefSeq" id="WP_094014811.1">
    <property type="nucleotide sequence ID" value="NZ_NMQW01000015.1"/>
</dbReference>
<name>A0A229USI1_9BACL</name>
<dbReference type="InterPro" id="IPR029063">
    <property type="entry name" value="SAM-dependent_MTases_sf"/>
</dbReference>
<dbReference type="Pfam" id="PF00535">
    <property type="entry name" value="Glycos_transf_2"/>
    <property type="match status" value="1"/>
</dbReference>
<dbReference type="Gene3D" id="1.25.40.10">
    <property type="entry name" value="Tetratricopeptide repeat domain"/>
    <property type="match status" value="1"/>
</dbReference>
<reference evidence="6 7" key="1">
    <citation type="submission" date="2017-07" db="EMBL/GenBank/DDBJ databases">
        <title>Genome sequencing and assembly of Paenibacillus rigui.</title>
        <authorList>
            <person name="Mayilraj S."/>
        </authorList>
    </citation>
    <scope>NUCLEOTIDE SEQUENCE [LARGE SCALE GENOMIC DNA]</scope>
    <source>
        <strain evidence="6 7">JCM 16352</strain>
    </source>
</reference>
<evidence type="ECO:0000256" key="3">
    <source>
        <dbReference type="ARBA" id="ARBA00022676"/>
    </source>
</evidence>
<evidence type="ECO:0000313" key="7">
    <source>
        <dbReference type="Proteomes" id="UP000215509"/>
    </source>
</evidence>
<evidence type="ECO:0000256" key="1">
    <source>
        <dbReference type="ARBA" id="ARBA00004776"/>
    </source>
</evidence>
<gene>
    <name evidence="6" type="ORF">CF651_10495</name>
</gene>
<dbReference type="PANTHER" id="PTHR43179:SF12">
    <property type="entry name" value="GALACTOFURANOSYLTRANSFERASE GLFT2"/>
    <property type="match status" value="1"/>
</dbReference>
<keyword evidence="3" id="KW-0328">Glycosyltransferase</keyword>
<keyword evidence="7" id="KW-1185">Reference proteome</keyword>
<evidence type="ECO:0000256" key="2">
    <source>
        <dbReference type="ARBA" id="ARBA00006739"/>
    </source>
</evidence>
<evidence type="ECO:0000313" key="6">
    <source>
        <dbReference type="EMBL" id="OXM86354.1"/>
    </source>
</evidence>
<comment type="similarity">
    <text evidence="2">Belongs to the glycosyltransferase 2 family.</text>
</comment>
<protein>
    <submittedName>
        <fullName evidence="6">Glycosyl transferase</fullName>
    </submittedName>
</protein>
<keyword evidence="4 6" id="KW-0808">Transferase</keyword>
<dbReference type="InterPro" id="IPR011990">
    <property type="entry name" value="TPR-like_helical_dom_sf"/>
</dbReference>
<dbReference type="GO" id="GO:0016757">
    <property type="term" value="F:glycosyltransferase activity"/>
    <property type="evidence" value="ECO:0007669"/>
    <property type="project" value="UniProtKB-KW"/>
</dbReference>
<proteinExistence type="inferred from homology"/>
<comment type="pathway">
    <text evidence="1">Cell wall biogenesis; cell wall polysaccharide biosynthesis.</text>
</comment>
<sequence length="572" mass="65489">MKTSIVILTYNKLEYTQQCIESIREYTEQGTYEIIVVDNNSTDDTPNWLRKQNDLHVIYNSENLGFPKGCNQGMEVSTGDQILLLNNDTVVTKNWLSNLVTCLYSEPTIGAVGSITNSCSYYQSIDTAYKNMSEMQAFAQQINNSNPSMWEERLKLVGFCMLFKRSAMDQIGLLDERFTPGNYEDDDYSLRLRRAGYKLMLCRDSFIHHYGSVSFGENSERFSAVLHENKKRFIEKWGFIPGESEIIKHELIQLIQEPQDSPVSILELGCGRGGTLLKLRNVFRNSILYGVEDQPVALIDVKSVATGCGTAADMNALLENQVFDYIILKELPATVEDAAVYLRRLLKYLKPQGHLLTSIYNLSHFSVIKDLCQNRFSGHRKNTFSFGEIERIFHEAGYTRTIMSATVLNESQEDKRYIEQLCKMNHHTEHRQQYVIYLFHVKAGQEASIKTDIISLLESINKEEDALPLVKLLHEYEYGYVIECVNSVSVNKVSLLNKIAVYSYYLEKYEYALHLLQHAYGMDRHNSDTLYNLASVCNQLGDKKLALELVTLIPKQDSPEVMQLKELITVQG</sequence>
<dbReference type="Gene3D" id="3.40.50.150">
    <property type="entry name" value="Vaccinia Virus protein VP39"/>
    <property type="match status" value="1"/>
</dbReference>
<dbReference type="SUPFAM" id="SSF53448">
    <property type="entry name" value="Nucleotide-diphospho-sugar transferases"/>
    <property type="match status" value="1"/>
</dbReference>
<dbReference type="Proteomes" id="UP000215509">
    <property type="component" value="Unassembled WGS sequence"/>
</dbReference>
<dbReference type="Gene3D" id="3.90.550.10">
    <property type="entry name" value="Spore Coat Polysaccharide Biosynthesis Protein SpsA, Chain A"/>
    <property type="match status" value="1"/>
</dbReference>
<dbReference type="SUPFAM" id="SSF53335">
    <property type="entry name" value="S-adenosyl-L-methionine-dependent methyltransferases"/>
    <property type="match status" value="1"/>
</dbReference>
<organism evidence="6 7">
    <name type="scientific">Paenibacillus rigui</name>
    <dbReference type="NCBI Taxonomy" id="554312"/>
    <lineage>
        <taxon>Bacteria</taxon>
        <taxon>Bacillati</taxon>
        <taxon>Bacillota</taxon>
        <taxon>Bacilli</taxon>
        <taxon>Bacillales</taxon>
        <taxon>Paenibacillaceae</taxon>
        <taxon>Paenibacillus</taxon>
    </lineage>
</organism>
<dbReference type="CDD" id="cd04186">
    <property type="entry name" value="GT_2_like_c"/>
    <property type="match status" value="1"/>
</dbReference>
<feature type="domain" description="Glycosyltransferase 2-like" evidence="5">
    <location>
        <begin position="4"/>
        <end position="169"/>
    </location>
</feature>
<dbReference type="AlphaFoldDB" id="A0A229USI1"/>
<accession>A0A229USI1</accession>
<dbReference type="CDD" id="cd02440">
    <property type="entry name" value="AdoMet_MTases"/>
    <property type="match status" value="1"/>
</dbReference>
<dbReference type="OrthoDB" id="8936324at2"/>
<evidence type="ECO:0000256" key="4">
    <source>
        <dbReference type="ARBA" id="ARBA00022679"/>
    </source>
</evidence>
<dbReference type="Pfam" id="PF13489">
    <property type="entry name" value="Methyltransf_23"/>
    <property type="match status" value="1"/>
</dbReference>
<comment type="caution">
    <text evidence="6">The sequence shown here is derived from an EMBL/GenBank/DDBJ whole genome shotgun (WGS) entry which is preliminary data.</text>
</comment>
<dbReference type="PANTHER" id="PTHR43179">
    <property type="entry name" value="RHAMNOSYLTRANSFERASE WBBL"/>
    <property type="match status" value="1"/>
</dbReference>
<dbReference type="InterPro" id="IPR029044">
    <property type="entry name" value="Nucleotide-diphossugar_trans"/>
</dbReference>
<dbReference type="EMBL" id="NMQW01000015">
    <property type="protein sequence ID" value="OXM86354.1"/>
    <property type="molecule type" value="Genomic_DNA"/>
</dbReference>
<dbReference type="SUPFAM" id="SSF48452">
    <property type="entry name" value="TPR-like"/>
    <property type="match status" value="1"/>
</dbReference>